<sequence>MIGNQLFQVRAGDLISSSSTTRSRIYFGAVPQCRKVATYEVVALKIIKSTGGIKEANKEAAVLLMRKDLGSEGRFHLEFEKLDISMYDTLHSSHLQSLKLTEICPIL</sequence>
<dbReference type="AlphaFoldDB" id="A0AAW1F144"/>
<proteinExistence type="predicted"/>
<accession>A0AAW1F144</accession>
<organism evidence="1 2">
    <name type="scientific">Zoarces viviparus</name>
    <name type="common">Viviparous eelpout</name>
    <name type="synonym">Blennius viviparus</name>
    <dbReference type="NCBI Taxonomy" id="48416"/>
    <lineage>
        <taxon>Eukaryota</taxon>
        <taxon>Metazoa</taxon>
        <taxon>Chordata</taxon>
        <taxon>Craniata</taxon>
        <taxon>Vertebrata</taxon>
        <taxon>Euteleostomi</taxon>
        <taxon>Actinopterygii</taxon>
        <taxon>Neopterygii</taxon>
        <taxon>Teleostei</taxon>
        <taxon>Neoteleostei</taxon>
        <taxon>Acanthomorphata</taxon>
        <taxon>Eupercaria</taxon>
        <taxon>Perciformes</taxon>
        <taxon>Cottioidei</taxon>
        <taxon>Zoarcales</taxon>
        <taxon>Zoarcidae</taxon>
        <taxon>Zoarcinae</taxon>
        <taxon>Zoarces</taxon>
    </lineage>
</organism>
<evidence type="ECO:0000313" key="2">
    <source>
        <dbReference type="Proteomes" id="UP001488805"/>
    </source>
</evidence>
<keyword evidence="2" id="KW-1185">Reference proteome</keyword>
<dbReference type="EMBL" id="JBCEZU010000112">
    <property type="protein sequence ID" value="KAK9528100.1"/>
    <property type="molecule type" value="Genomic_DNA"/>
</dbReference>
<dbReference type="Proteomes" id="UP001488805">
    <property type="component" value="Unassembled WGS sequence"/>
</dbReference>
<reference evidence="1 2" key="1">
    <citation type="journal article" date="2024" name="Genome Biol. Evol.">
        <title>Chromosome-level genome assembly of the viviparous eelpout Zoarces viviparus.</title>
        <authorList>
            <person name="Fuhrmann N."/>
            <person name="Brasseur M.V."/>
            <person name="Bakowski C.E."/>
            <person name="Podsiadlowski L."/>
            <person name="Prost S."/>
            <person name="Krehenwinkel H."/>
            <person name="Mayer C."/>
        </authorList>
    </citation>
    <scope>NUCLEOTIDE SEQUENCE [LARGE SCALE GENOMIC DNA]</scope>
    <source>
        <strain evidence="1">NO-MEL_2022_Ind0_liver</strain>
    </source>
</reference>
<comment type="caution">
    <text evidence="1">The sequence shown here is derived from an EMBL/GenBank/DDBJ whole genome shotgun (WGS) entry which is preliminary data.</text>
</comment>
<evidence type="ECO:0000313" key="1">
    <source>
        <dbReference type="EMBL" id="KAK9528100.1"/>
    </source>
</evidence>
<name>A0AAW1F144_ZOAVI</name>
<gene>
    <name evidence="1" type="ORF">VZT92_014593</name>
</gene>
<protein>
    <submittedName>
        <fullName evidence="1">Uncharacterized protein</fullName>
    </submittedName>
</protein>